<keyword evidence="6" id="KW-1185">Reference proteome</keyword>
<dbReference type="Gene3D" id="2.40.30.110">
    <property type="entry name" value="Aminomethyltransferase beta-barrel domains"/>
    <property type="match status" value="1"/>
</dbReference>
<dbReference type="SUPFAM" id="SSF101790">
    <property type="entry name" value="Aminomethyltransferase beta-barrel domain"/>
    <property type="match status" value="1"/>
</dbReference>
<dbReference type="Pfam" id="PF01266">
    <property type="entry name" value="DAO"/>
    <property type="match status" value="1"/>
</dbReference>
<comment type="similarity">
    <text evidence="1">Belongs to the GcvT family.</text>
</comment>
<proteinExistence type="inferred from homology"/>
<dbReference type="Pfam" id="PF01571">
    <property type="entry name" value="GCV_T"/>
    <property type="match status" value="1"/>
</dbReference>
<dbReference type="Proteomes" id="UP001500689">
    <property type="component" value="Unassembled WGS sequence"/>
</dbReference>
<dbReference type="SUPFAM" id="SSF103025">
    <property type="entry name" value="Folate-binding domain"/>
    <property type="match status" value="1"/>
</dbReference>
<dbReference type="PROSITE" id="PS51257">
    <property type="entry name" value="PROKAR_LIPOPROTEIN"/>
    <property type="match status" value="1"/>
</dbReference>
<name>A0ABP6XVE4_9PSEU</name>
<dbReference type="EMBL" id="BAAAZN010000017">
    <property type="protein sequence ID" value="GAA3572320.1"/>
    <property type="molecule type" value="Genomic_DNA"/>
</dbReference>
<evidence type="ECO:0000313" key="5">
    <source>
        <dbReference type="EMBL" id="GAA3572320.1"/>
    </source>
</evidence>
<dbReference type="InterPro" id="IPR036188">
    <property type="entry name" value="FAD/NAD-bd_sf"/>
</dbReference>
<gene>
    <name evidence="5" type="ORF">GCM10022222_65630</name>
</gene>
<dbReference type="InterPro" id="IPR027266">
    <property type="entry name" value="TrmE/GcvT-like"/>
</dbReference>
<dbReference type="Pfam" id="PF08669">
    <property type="entry name" value="GCV_T_C"/>
    <property type="match status" value="1"/>
</dbReference>
<evidence type="ECO:0000259" key="2">
    <source>
        <dbReference type="Pfam" id="PF01266"/>
    </source>
</evidence>
<dbReference type="Gene3D" id="3.50.50.60">
    <property type="entry name" value="FAD/NAD(P)-binding domain"/>
    <property type="match status" value="1"/>
</dbReference>
<feature type="domain" description="Aminomethyltransferase C-terminal" evidence="4">
    <location>
        <begin position="694"/>
        <end position="771"/>
    </location>
</feature>
<dbReference type="PANTHER" id="PTHR43757:SF2">
    <property type="entry name" value="AMINOMETHYLTRANSFERASE, MITOCHONDRIAL"/>
    <property type="match status" value="1"/>
</dbReference>
<dbReference type="SUPFAM" id="SSF51905">
    <property type="entry name" value="FAD/NAD(P)-binding domain"/>
    <property type="match status" value="1"/>
</dbReference>
<feature type="domain" description="GCVT N-terminal" evidence="3">
    <location>
        <begin position="406"/>
        <end position="675"/>
    </location>
</feature>
<dbReference type="InterPro" id="IPR029043">
    <property type="entry name" value="GcvT/YgfZ_C"/>
</dbReference>
<sequence length="775" mass="83448">MAPRPRVVVIGAGLLGCAVADELTVAGWTEVTVLEQGQEIAASGSTGLDHGLVFRTHPDRTATEFAKYTVDKYGALTVDGRWCFQPVGSLTLATTPERLTALRRQHGLATSWGVRSYLRTPAECAHLHPLLDPGKLLGGLHVPGDGLAEPARAARAQARRARARGARFLTGQRVVEIVRGGGRVTGVVTDTERFRAEVIVSCAGVRGPELGRLVDLPVPIVPITREHAHSTPLPALAGHNDDFTEAGKPVLGHPDAGLSLREHVDRIGVSAFAQHGGTVPPFNPAGFEQHWASAAELLPALAEGKAEEGTGGPVPMTPDGLPLLGEHPDLDGFWVAEALGTAWSAGVARELARWLVDGQAQLALHAVDLARFDRVQLAPDHLRARSIASAHAREREPAEAPRTSPFYEREIALGAHLQEDDGWARPQWYAANEHLPEVSWVPVRDEEPVGGAEALVTRSRVAMFDLTPRRRLEITGPGALPFLQAMTTNQLDRTPGSVLGTLLLGEDGGVRSELTVTRLGTELFQLAVHSHLDVDWLYRHLPRDGAVQLREITSGTCCLGLWGPLARQVLPELSTLDFTSGVKARRGYVGDVPVLAVGVSEVGEPGWELHTSADLGRRLWDTVQKAGRPHGIIAAGQIALTSLRLEEGHRECGTDVTTEHDPYEAGLGFAVRMDKGYFLGRDTLRERSPATVSRKLVCLIVDDPQHVLRGKEPVYAEGRPAGYVTSAAYGYTVGKNLAHAWLPVEYAKPRTPVEIVSSGERLAAKVAAEPLRSTE</sequence>
<comment type="caution">
    <text evidence="5">The sequence shown here is derived from an EMBL/GenBank/DDBJ whole genome shotgun (WGS) entry which is preliminary data.</text>
</comment>
<protein>
    <submittedName>
        <fullName evidence="5">FAD-dependent oxidoreductase</fullName>
    </submittedName>
</protein>
<evidence type="ECO:0000256" key="1">
    <source>
        <dbReference type="ARBA" id="ARBA00008609"/>
    </source>
</evidence>
<evidence type="ECO:0000313" key="6">
    <source>
        <dbReference type="Proteomes" id="UP001500689"/>
    </source>
</evidence>
<dbReference type="InterPro" id="IPR006222">
    <property type="entry name" value="GCVT_N"/>
</dbReference>
<dbReference type="InterPro" id="IPR013977">
    <property type="entry name" value="GcvT_C"/>
</dbReference>
<dbReference type="SUPFAM" id="SSF54373">
    <property type="entry name" value="FAD-linked reductases, C-terminal domain"/>
    <property type="match status" value="1"/>
</dbReference>
<dbReference type="InterPro" id="IPR028896">
    <property type="entry name" value="GcvT/YgfZ/DmdA"/>
</dbReference>
<feature type="domain" description="FAD dependent oxidoreductase" evidence="2">
    <location>
        <begin position="6"/>
        <end position="354"/>
    </location>
</feature>
<dbReference type="PANTHER" id="PTHR43757">
    <property type="entry name" value="AMINOMETHYLTRANSFERASE"/>
    <property type="match status" value="1"/>
</dbReference>
<reference evidence="6" key="1">
    <citation type="journal article" date="2019" name="Int. J. Syst. Evol. Microbiol.">
        <title>The Global Catalogue of Microorganisms (GCM) 10K type strain sequencing project: providing services to taxonomists for standard genome sequencing and annotation.</title>
        <authorList>
            <consortium name="The Broad Institute Genomics Platform"/>
            <consortium name="The Broad Institute Genome Sequencing Center for Infectious Disease"/>
            <person name="Wu L."/>
            <person name="Ma J."/>
        </authorList>
    </citation>
    <scope>NUCLEOTIDE SEQUENCE [LARGE SCALE GENOMIC DNA]</scope>
    <source>
        <strain evidence="6">JCM 16898</strain>
    </source>
</reference>
<dbReference type="RefSeq" id="WP_344866856.1">
    <property type="nucleotide sequence ID" value="NZ_BAAAZN010000017.1"/>
</dbReference>
<accession>A0ABP6XVE4</accession>
<evidence type="ECO:0000259" key="4">
    <source>
        <dbReference type="Pfam" id="PF08669"/>
    </source>
</evidence>
<dbReference type="InterPro" id="IPR006076">
    <property type="entry name" value="FAD-dep_OxRdtase"/>
</dbReference>
<dbReference type="Gene3D" id="3.30.9.10">
    <property type="entry name" value="D-Amino Acid Oxidase, subunit A, domain 2"/>
    <property type="match status" value="1"/>
</dbReference>
<organism evidence="5 6">
    <name type="scientific">Amycolatopsis ultiminotia</name>
    <dbReference type="NCBI Taxonomy" id="543629"/>
    <lineage>
        <taxon>Bacteria</taxon>
        <taxon>Bacillati</taxon>
        <taxon>Actinomycetota</taxon>
        <taxon>Actinomycetes</taxon>
        <taxon>Pseudonocardiales</taxon>
        <taxon>Pseudonocardiaceae</taxon>
        <taxon>Amycolatopsis</taxon>
    </lineage>
</organism>
<evidence type="ECO:0000259" key="3">
    <source>
        <dbReference type="Pfam" id="PF01571"/>
    </source>
</evidence>
<dbReference type="Gene3D" id="3.30.70.1400">
    <property type="entry name" value="Aminomethyltransferase beta-barrel domains"/>
    <property type="match status" value="1"/>
</dbReference>
<dbReference type="Gene3D" id="3.30.1360.120">
    <property type="entry name" value="Probable tRNA modification gtpase trme, domain 1"/>
    <property type="match status" value="1"/>
</dbReference>